<dbReference type="Proteomes" id="UP000325440">
    <property type="component" value="Unassembled WGS sequence"/>
</dbReference>
<proteinExistence type="predicted"/>
<gene>
    <name evidence="2" type="ORF">CINCED_3A014820</name>
</gene>
<evidence type="ECO:0000313" key="3">
    <source>
        <dbReference type="Proteomes" id="UP000325440"/>
    </source>
</evidence>
<feature type="compositionally biased region" description="Polar residues" evidence="1">
    <location>
        <begin position="72"/>
        <end position="95"/>
    </location>
</feature>
<dbReference type="EMBL" id="CABPRJ010000019">
    <property type="protein sequence ID" value="VVC25754.1"/>
    <property type="molecule type" value="Genomic_DNA"/>
</dbReference>
<sequence length="95" mass="10030">MFISAQCPGSIFGGRDYHGNPTYACPYGFRLFAGRLRSKNARSSRSSPPPFRGLPLTAGDRLPPVIACVANGESNGVPTRETSGPPSSLSQTYGP</sequence>
<keyword evidence="3" id="KW-1185">Reference proteome</keyword>
<dbReference type="AlphaFoldDB" id="A0A5E4M3F2"/>
<evidence type="ECO:0000313" key="2">
    <source>
        <dbReference type="EMBL" id="VVC25754.1"/>
    </source>
</evidence>
<reference evidence="2 3" key="1">
    <citation type="submission" date="2019-08" db="EMBL/GenBank/DDBJ databases">
        <authorList>
            <person name="Alioto T."/>
            <person name="Alioto T."/>
            <person name="Gomez Garrido J."/>
        </authorList>
    </citation>
    <scope>NUCLEOTIDE SEQUENCE [LARGE SCALE GENOMIC DNA]</scope>
</reference>
<name>A0A5E4M3F2_9HEMI</name>
<evidence type="ECO:0000256" key="1">
    <source>
        <dbReference type="SAM" id="MobiDB-lite"/>
    </source>
</evidence>
<organism evidence="2 3">
    <name type="scientific">Cinara cedri</name>
    <dbReference type="NCBI Taxonomy" id="506608"/>
    <lineage>
        <taxon>Eukaryota</taxon>
        <taxon>Metazoa</taxon>
        <taxon>Ecdysozoa</taxon>
        <taxon>Arthropoda</taxon>
        <taxon>Hexapoda</taxon>
        <taxon>Insecta</taxon>
        <taxon>Pterygota</taxon>
        <taxon>Neoptera</taxon>
        <taxon>Paraneoptera</taxon>
        <taxon>Hemiptera</taxon>
        <taxon>Sternorrhyncha</taxon>
        <taxon>Aphidomorpha</taxon>
        <taxon>Aphidoidea</taxon>
        <taxon>Aphididae</taxon>
        <taxon>Lachninae</taxon>
        <taxon>Cinara</taxon>
    </lineage>
</organism>
<accession>A0A5E4M3F2</accession>
<feature type="region of interest" description="Disordered" evidence="1">
    <location>
        <begin position="38"/>
        <end position="95"/>
    </location>
</feature>
<protein>
    <submittedName>
        <fullName evidence="2">Uncharacterized protein</fullName>
    </submittedName>
</protein>